<name>A0A9P3UNF8_LYOSH</name>
<protein>
    <submittedName>
        <fullName evidence="1">Mitochondrial export protein Som1</fullName>
    </submittedName>
</protein>
<organism evidence="1 2">
    <name type="scientific">Lyophyllum shimeji</name>
    <name type="common">Hon-shimeji</name>
    <name type="synonym">Tricholoma shimeji</name>
    <dbReference type="NCBI Taxonomy" id="47721"/>
    <lineage>
        <taxon>Eukaryota</taxon>
        <taxon>Fungi</taxon>
        <taxon>Dikarya</taxon>
        <taxon>Basidiomycota</taxon>
        <taxon>Agaricomycotina</taxon>
        <taxon>Agaricomycetes</taxon>
        <taxon>Agaricomycetidae</taxon>
        <taxon>Agaricales</taxon>
        <taxon>Tricholomatineae</taxon>
        <taxon>Lyophyllaceae</taxon>
        <taxon>Lyophyllum</taxon>
    </lineage>
</organism>
<dbReference type="GO" id="GO:0042720">
    <property type="term" value="C:mitochondrial inner membrane peptidase complex"/>
    <property type="evidence" value="ECO:0007669"/>
    <property type="project" value="InterPro"/>
</dbReference>
<dbReference type="AlphaFoldDB" id="A0A9P3UNF8"/>
<dbReference type="Pfam" id="PF11093">
    <property type="entry name" value="Mitochondr_Som1"/>
    <property type="match status" value="1"/>
</dbReference>
<keyword evidence="2" id="KW-1185">Reference proteome</keyword>
<evidence type="ECO:0000313" key="2">
    <source>
        <dbReference type="Proteomes" id="UP001063166"/>
    </source>
</evidence>
<comment type="caution">
    <text evidence="1">The sequence shown here is derived from an EMBL/GenBank/DDBJ whole genome shotgun (WGS) entry which is preliminary data.</text>
</comment>
<evidence type="ECO:0000313" key="1">
    <source>
        <dbReference type="EMBL" id="GLB39282.1"/>
    </source>
</evidence>
<gene>
    <name evidence="1" type="ORF">LshimejAT787_0604440</name>
</gene>
<proteinExistence type="predicted"/>
<sequence>MASEGLPGKCRISEILQYTCDVDTSGPTPEVQCFPIPRIFRICPGRPTVEITKLVNVNMITGEVEVPADACDVPVQGKPWRAITRCNRDPEAVSNKQDQ</sequence>
<dbReference type="InterPro" id="IPR024645">
    <property type="entry name" value="Mitochondr_Som1"/>
</dbReference>
<reference evidence="1" key="1">
    <citation type="submission" date="2022-07" db="EMBL/GenBank/DDBJ databases">
        <title>The genome of Lyophyllum shimeji provides insight into the initial evolution of ectomycorrhizal fungal genome.</title>
        <authorList>
            <person name="Kobayashi Y."/>
            <person name="Shibata T."/>
            <person name="Hirakawa H."/>
            <person name="Shigenobu S."/>
            <person name="Nishiyama T."/>
            <person name="Yamada A."/>
            <person name="Hasebe M."/>
            <person name="Kawaguchi M."/>
        </authorList>
    </citation>
    <scope>NUCLEOTIDE SEQUENCE</scope>
    <source>
        <strain evidence="1">AT787</strain>
    </source>
</reference>
<dbReference type="EMBL" id="BRPK01000006">
    <property type="protein sequence ID" value="GLB39282.1"/>
    <property type="molecule type" value="Genomic_DNA"/>
</dbReference>
<dbReference type="Proteomes" id="UP001063166">
    <property type="component" value="Unassembled WGS sequence"/>
</dbReference>
<accession>A0A9P3UNF8</accession>
<dbReference type="OrthoDB" id="3983163at2759"/>